<evidence type="ECO:0000313" key="1">
    <source>
        <dbReference type="EMBL" id="KKR89151.1"/>
    </source>
</evidence>
<dbReference type="SUPFAM" id="SSF53756">
    <property type="entry name" value="UDP-Glycosyltransferase/glycogen phosphorylase"/>
    <property type="match status" value="1"/>
</dbReference>
<dbReference type="Proteomes" id="UP000033918">
    <property type="component" value="Unassembled WGS sequence"/>
</dbReference>
<name>A0A0G0UNU9_9BACT</name>
<sequence length="344" mass="40694">MAKQIKKIAFDPGYPNMLKDQIFDSKSEFAKSMGGLPVAERYEALKKLLNEKGIEIHTYDVYKNLKEVDLWLMMEPSPAKYFTILKRRVHPKNVIFFILEPNIVNPWAWKYLKYYMPFHKVFLSWSSDLAKQYPGKFVEFKVSVPFPKEKRQHFLSKEKKNLCVLMQSNKYSSVPGELYSLRRDIIRYFEKRGDALLDLFGPGWNSEKTYHLGMSRPFYTNLYKGFAPDKWEAFAEYWYALCIQNAIPAGDFEYDPFMAMATGAVPVYLPPPNTDEYIPRDTYINYNNFKNLDELVSYLQSFAGIKEYEIMRQRGWEYINSPNYPFRVEKFAEDVYRAIELAQQ</sequence>
<dbReference type="AlphaFoldDB" id="A0A0G0UNU9"/>
<proteinExistence type="predicted"/>
<gene>
    <name evidence="1" type="ORF">UU38_C0001G0053</name>
</gene>
<dbReference type="InterPro" id="IPR038577">
    <property type="entry name" value="GT10-like_C_sf"/>
</dbReference>
<reference evidence="1 2" key="1">
    <citation type="journal article" date="2015" name="Nature">
        <title>rRNA introns, odd ribosomes, and small enigmatic genomes across a large radiation of phyla.</title>
        <authorList>
            <person name="Brown C.T."/>
            <person name="Hug L.A."/>
            <person name="Thomas B.C."/>
            <person name="Sharon I."/>
            <person name="Castelle C.J."/>
            <person name="Singh A."/>
            <person name="Wilkins M.J."/>
            <person name="Williams K.H."/>
            <person name="Banfield J.F."/>
        </authorList>
    </citation>
    <scope>NUCLEOTIDE SEQUENCE [LARGE SCALE GENOMIC DNA]</scope>
</reference>
<dbReference type="Gene3D" id="3.40.50.11660">
    <property type="entry name" value="Glycosyl transferase family 10, C-terminal domain"/>
    <property type="match status" value="1"/>
</dbReference>
<evidence type="ECO:0000313" key="2">
    <source>
        <dbReference type="Proteomes" id="UP000033918"/>
    </source>
</evidence>
<protein>
    <submittedName>
        <fullName evidence="1">Uncharacterized protein</fullName>
    </submittedName>
</protein>
<organism evidence="1 2">
    <name type="scientific">Candidatus Wolfebacteria bacterium GW2011_GWB1_41_12</name>
    <dbReference type="NCBI Taxonomy" id="1619006"/>
    <lineage>
        <taxon>Bacteria</taxon>
        <taxon>Candidatus Wolfeibacteriota</taxon>
    </lineage>
</organism>
<accession>A0A0G0UNU9</accession>
<dbReference type="EMBL" id="LCAK01000001">
    <property type="protein sequence ID" value="KKR89151.1"/>
    <property type="molecule type" value="Genomic_DNA"/>
</dbReference>
<comment type="caution">
    <text evidence="1">The sequence shown here is derived from an EMBL/GenBank/DDBJ whole genome shotgun (WGS) entry which is preliminary data.</text>
</comment>